<feature type="compositionally biased region" description="Acidic residues" evidence="1">
    <location>
        <begin position="672"/>
        <end position="684"/>
    </location>
</feature>
<feature type="compositionally biased region" description="Polar residues" evidence="1">
    <location>
        <begin position="348"/>
        <end position="360"/>
    </location>
</feature>
<evidence type="ECO:0000256" key="1">
    <source>
        <dbReference type="SAM" id="MobiDB-lite"/>
    </source>
</evidence>
<feature type="compositionally biased region" description="Acidic residues" evidence="1">
    <location>
        <begin position="695"/>
        <end position="711"/>
    </location>
</feature>
<proteinExistence type="predicted"/>
<feature type="region of interest" description="Disordered" evidence="1">
    <location>
        <begin position="417"/>
        <end position="436"/>
    </location>
</feature>
<evidence type="ECO:0000313" key="3">
    <source>
        <dbReference type="Proteomes" id="UP000297245"/>
    </source>
</evidence>
<gene>
    <name evidence="2" type="ORF">K435DRAFT_855471</name>
</gene>
<protein>
    <submittedName>
        <fullName evidence="2">Uncharacterized protein</fullName>
    </submittedName>
</protein>
<feature type="region of interest" description="Disordered" evidence="1">
    <location>
        <begin position="325"/>
        <end position="363"/>
    </location>
</feature>
<keyword evidence="3" id="KW-1185">Reference proteome</keyword>
<feature type="compositionally biased region" description="Acidic residues" evidence="1">
    <location>
        <begin position="722"/>
        <end position="736"/>
    </location>
</feature>
<reference evidence="2 3" key="1">
    <citation type="journal article" date="2019" name="Nat. Ecol. Evol.">
        <title>Megaphylogeny resolves global patterns of mushroom evolution.</title>
        <authorList>
            <person name="Varga T."/>
            <person name="Krizsan K."/>
            <person name="Foldi C."/>
            <person name="Dima B."/>
            <person name="Sanchez-Garcia M."/>
            <person name="Sanchez-Ramirez S."/>
            <person name="Szollosi G.J."/>
            <person name="Szarkandi J.G."/>
            <person name="Papp V."/>
            <person name="Albert L."/>
            <person name="Andreopoulos W."/>
            <person name="Angelini C."/>
            <person name="Antonin V."/>
            <person name="Barry K.W."/>
            <person name="Bougher N.L."/>
            <person name="Buchanan P."/>
            <person name="Buyck B."/>
            <person name="Bense V."/>
            <person name="Catcheside P."/>
            <person name="Chovatia M."/>
            <person name="Cooper J."/>
            <person name="Damon W."/>
            <person name="Desjardin D."/>
            <person name="Finy P."/>
            <person name="Geml J."/>
            <person name="Haridas S."/>
            <person name="Hughes K."/>
            <person name="Justo A."/>
            <person name="Karasinski D."/>
            <person name="Kautmanova I."/>
            <person name="Kiss B."/>
            <person name="Kocsube S."/>
            <person name="Kotiranta H."/>
            <person name="LaButti K.M."/>
            <person name="Lechner B.E."/>
            <person name="Liimatainen K."/>
            <person name="Lipzen A."/>
            <person name="Lukacs Z."/>
            <person name="Mihaltcheva S."/>
            <person name="Morgado L.N."/>
            <person name="Niskanen T."/>
            <person name="Noordeloos M.E."/>
            <person name="Ohm R.A."/>
            <person name="Ortiz-Santana B."/>
            <person name="Ovrebo C."/>
            <person name="Racz N."/>
            <person name="Riley R."/>
            <person name="Savchenko A."/>
            <person name="Shiryaev A."/>
            <person name="Soop K."/>
            <person name="Spirin V."/>
            <person name="Szebenyi C."/>
            <person name="Tomsovsky M."/>
            <person name="Tulloss R.E."/>
            <person name="Uehling J."/>
            <person name="Grigoriev I.V."/>
            <person name="Vagvolgyi C."/>
            <person name="Papp T."/>
            <person name="Martin F.M."/>
            <person name="Miettinen O."/>
            <person name="Hibbett D.S."/>
            <person name="Nagy L.G."/>
        </authorList>
    </citation>
    <scope>NUCLEOTIDE SEQUENCE [LARGE SCALE GENOMIC DNA]</scope>
    <source>
        <strain evidence="2 3">CBS 962.96</strain>
    </source>
</reference>
<dbReference type="Proteomes" id="UP000297245">
    <property type="component" value="Unassembled WGS sequence"/>
</dbReference>
<feature type="region of interest" description="Disordered" evidence="1">
    <location>
        <begin position="672"/>
        <end position="744"/>
    </location>
</feature>
<accession>A0A4S8MBS1</accession>
<sequence length="744" mass="85277">MPNSGACHHVAYIPSLLDTFNDFASAFHRNWKTQKGDILTHCRQELMHAVWKLLLDDDFLHAYKYGVVVKCSDGIERRSPTCNYLRQGPVSMPWMYGQKSSLDQLGLVQDMHAHSDNFREYLKDKVISARKFIYQDAQPIGGTHVNNLLKETSSVPTLNAFVTRLGDRFNPSQMLAVNLLHEFELGVWKALFTHLIQMLYASPNGTERIAELDRRFCLVPGFGNSTICHFTSNALEMKKLFAQDYEDPLQCSIPVFEGLLDGKHDDRLMKLLFRLAQWHALAKLRLHTEVTLEQLEKVTVDIGKLMREFRDKSASDFMTYELPREQQARARRQQHAEAQRKELPEAETATTSRARSGLTTSERKQRKLNISTYKFHALGDYVSTIKLFGTTDNYSTQTGELAHRLVKQYYTLINKKKARKGKQKDNSHYKHGHELDPAKKDLFPKLQDHLLGRLLDRPFDGDTHEMFTDEDRAQISIVNDKIYAVKTLRINYTTYDVRRDQDVINPRTDHCTVMVLSGVEAHNAHPYWYARVLGIFDADIVWFDTQRGKVRRSQSMEFLWVRWLGEEPNYRHGFKSTRLPKVGFVPDTDDYAFGFLDPSQVIRACHLIPNFVNGRTLELLRAPGITAARAPGETDDWANFHVMIFVDRDMFMRYLGGGIGHIHYLTSVTNADEDNETEEGEDVPNIDPGSLVVTVEDEEESDDGDDEAESGDEIHNSRSDDELGPDDGEDLDEDDNGYGSMQLI</sequence>
<evidence type="ECO:0000313" key="2">
    <source>
        <dbReference type="EMBL" id="THU99721.1"/>
    </source>
</evidence>
<dbReference type="EMBL" id="ML179115">
    <property type="protein sequence ID" value="THU99721.1"/>
    <property type="molecule type" value="Genomic_DNA"/>
</dbReference>
<dbReference type="AlphaFoldDB" id="A0A4S8MBS1"/>
<feature type="compositionally biased region" description="Basic and acidic residues" evidence="1">
    <location>
        <begin position="423"/>
        <end position="436"/>
    </location>
</feature>
<feature type="compositionally biased region" description="Basic and acidic residues" evidence="1">
    <location>
        <begin position="325"/>
        <end position="344"/>
    </location>
</feature>
<name>A0A4S8MBS1_DENBC</name>
<organism evidence="2 3">
    <name type="scientific">Dendrothele bispora (strain CBS 962.96)</name>
    <dbReference type="NCBI Taxonomy" id="1314807"/>
    <lineage>
        <taxon>Eukaryota</taxon>
        <taxon>Fungi</taxon>
        <taxon>Dikarya</taxon>
        <taxon>Basidiomycota</taxon>
        <taxon>Agaricomycotina</taxon>
        <taxon>Agaricomycetes</taxon>
        <taxon>Agaricomycetidae</taxon>
        <taxon>Agaricales</taxon>
        <taxon>Agaricales incertae sedis</taxon>
        <taxon>Dendrothele</taxon>
    </lineage>
</organism>
<dbReference type="OrthoDB" id="3208495at2759"/>
<feature type="compositionally biased region" description="Basic and acidic residues" evidence="1">
    <location>
        <begin position="712"/>
        <end position="721"/>
    </location>
</feature>